<sequence>GPRARSPRRAPRAAWCGARPHAALREVDRLLLACHPPADLPRAGADGGRRLGARGGGGADGQARQEGVRRHGRGRAGAGRLAGGAHTRGDLPQRARRQAPRGVVRREDGRARLGPRQPRRPPGTARALRAARETRLPPARVADRARARPVPRAARRHRAGAVLDRLARGVPARAPGSRHAPLVPRGALGHRRDRSM</sequence>
<gene>
    <name evidence="2" type="ORF">AVDCRST_MAG06-1198</name>
</gene>
<feature type="non-terminal residue" evidence="2">
    <location>
        <position position="1"/>
    </location>
</feature>
<name>A0A6J4NJQ1_9ACTN</name>
<feature type="compositionally biased region" description="Basic and acidic residues" evidence="1">
    <location>
        <begin position="130"/>
        <end position="146"/>
    </location>
</feature>
<evidence type="ECO:0000256" key="1">
    <source>
        <dbReference type="SAM" id="MobiDB-lite"/>
    </source>
</evidence>
<dbReference type="AlphaFoldDB" id="A0A6J4NJQ1"/>
<evidence type="ECO:0000313" key="2">
    <source>
        <dbReference type="EMBL" id="CAA9384893.1"/>
    </source>
</evidence>
<protein>
    <submittedName>
        <fullName evidence="2">Transcriptional regulator, PadR family</fullName>
    </submittedName>
</protein>
<accession>A0A6J4NJQ1</accession>
<dbReference type="EMBL" id="CADCUP010000082">
    <property type="protein sequence ID" value="CAA9384893.1"/>
    <property type="molecule type" value="Genomic_DNA"/>
</dbReference>
<reference evidence="2" key="1">
    <citation type="submission" date="2020-02" db="EMBL/GenBank/DDBJ databases">
        <authorList>
            <person name="Meier V. D."/>
        </authorList>
    </citation>
    <scope>NUCLEOTIDE SEQUENCE</scope>
    <source>
        <strain evidence="2">AVDCRST_MAG06</strain>
    </source>
</reference>
<feature type="non-terminal residue" evidence="2">
    <location>
        <position position="196"/>
    </location>
</feature>
<organism evidence="2">
    <name type="scientific">uncultured Nocardioides sp</name>
    <dbReference type="NCBI Taxonomy" id="198441"/>
    <lineage>
        <taxon>Bacteria</taxon>
        <taxon>Bacillati</taxon>
        <taxon>Actinomycetota</taxon>
        <taxon>Actinomycetes</taxon>
        <taxon>Propionibacteriales</taxon>
        <taxon>Nocardioidaceae</taxon>
        <taxon>Nocardioides</taxon>
        <taxon>environmental samples</taxon>
    </lineage>
</organism>
<feature type="compositionally biased region" description="Low complexity" evidence="1">
    <location>
        <begin position="112"/>
        <end position="128"/>
    </location>
</feature>
<feature type="compositionally biased region" description="Basic residues" evidence="1">
    <location>
        <begin position="147"/>
        <end position="159"/>
    </location>
</feature>
<proteinExistence type="predicted"/>
<feature type="region of interest" description="Disordered" evidence="1">
    <location>
        <begin position="36"/>
        <end position="196"/>
    </location>
</feature>